<sequence length="290" mass="32698">MGADVLAWLGDVAVTVWGRARSTFTWTDLMPLAAILVSLWVLKQNKASREVAEDAKAAAEEANRIARGSNTLAEKANGIAERMEALARQANEVAERALTTGEGAKEAAIEANDIARAANDLAKEANDLFKQQNERETERHDVRWEGEFVEPGVYRLTNKGDHTAHKVEATVRYYEQERRVNADEVLGGGFLEFEFSDAKQEYDERKAGIALLQEQKRDRARARAEPRRFPMLASNNDFMGVQSDYTDDRQIDQFRMIMERVVEYVQWKTARGTEKVHDEAPMLGHLGGEL</sequence>
<dbReference type="Proteomes" id="UP000579647">
    <property type="component" value="Unassembled WGS sequence"/>
</dbReference>
<reference evidence="1 2" key="1">
    <citation type="submission" date="2020-08" db="EMBL/GenBank/DDBJ databases">
        <title>Sequencing the genomes of 1000 actinobacteria strains.</title>
        <authorList>
            <person name="Klenk H.-P."/>
        </authorList>
    </citation>
    <scope>NUCLEOTIDE SEQUENCE [LARGE SCALE GENOMIC DNA]</scope>
    <source>
        <strain evidence="1 2">DSM 44598</strain>
    </source>
</reference>
<evidence type="ECO:0000313" key="1">
    <source>
        <dbReference type="EMBL" id="MBB5491338.1"/>
    </source>
</evidence>
<gene>
    <name evidence="1" type="ORF">HNR07_002475</name>
</gene>
<keyword evidence="2" id="KW-1185">Reference proteome</keyword>
<comment type="caution">
    <text evidence="1">The sequence shown here is derived from an EMBL/GenBank/DDBJ whole genome shotgun (WGS) entry which is preliminary data.</text>
</comment>
<organism evidence="1 2">
    <name type="scientific">Nocardiopsis metallicus</name>
    <dbReference type="NCBI Taxonomy" id="179819"/>
    <lineage>
        <taxon>Bacteria</taxon>
        <taxon>Bacillati</taxon>
        <taxon>Actinomycetota</taxon>
        <taxon>Actinomycetes</taxon>
        <taxon>Streptosporangiales</taxon>
        <taxon>Nocardiopsidaceae</taxon>
        <taxon>Nocardiopsis</taxon>
    </lineage>
</organism>
<name>A0A840WMJ6_9ACTN</name>
<dbReference type="EMBL" id="JACHDO010000001">
    <property type="protein sequence ID" value="MBB5491338.1"/>
    <property type="molecule type" value="Genomic_DNA"/>
</dbReference>
<protein>
    <submittedName>
        <fullName evidence="1">Putative transcriptional regulator</fullName>
    </submittedName>
</protein>
<evidence type="ECO:0000313" key="2">
    <source>
        <dbReference type="Proteomes" id="UP000579647"/>
    </source>
</evidence>
<dbReference type="RefSeq" id="WP_184365044.1">
    <property type="nucleotide sequence ID" value="NZ_BAAAKM010000077.1"/>
</dbReference>
<accession>A0A840WMJ6</accession>
<dbReference type="Gene3D" id="1.10.287.950">
    <property type="entry name" value="Methyl-accepting chemotaxis protein"/>
    <property type="match status" value="1"/>
</dbReference>
<proteinExistence type="predicted"/>
<dbReference type="AlphaFoldDB" id="A0A840WMJ6"/>